<accession>A0A6G9XSF8</accession>
<gene>
    <name evidence="4" type="ORF">F5X71_17305</name>
</gene>
<keyword evidence="1" id="KW-1133">Transmembrane helix</keyword>
<evidence type="ECO:0000259" key="3">
    <source>
        <dbReference type="Pfam" id="PF14020"/>
    </source>
</evidence>
<evidence type="ECO:0000313" key="4">
    <source>
        <dbReference type="EMBL" id="QIS03848.1"/>
    </source>
</evidence>
<evidence type="ECO:0000256" key="1">
    <source>
        <dbReference type="SAM" id="Phobius"/>
    </source>
</evidence>
<reference evidence="4 5" key="1">
    <citation type="journal article" date="2019" name="ACS Chem. Biol.">
        <title>Identification and Mobilization of a Cryptic Antibiotic Biosynthesis Gene Locus from a Human-Pathogenic Nocardia Isolate.</title>
        <authorList>
            <person name="Herisse M."/>
            <person name="Ishida K."/>
            <person name="Porter J.L."/>
            <person name="Howden B."/>
            <person name="Hertweck C."/>
            <person name="Stinear T.P."/>
            <person name="Pidot S.J."/>
        </authorList>
    </citation>
    <scope>NUCLEOTIDE SEQUENCE [LARGE SCALE GENOMIC DNA]</scope>
    <source>
        <strain evidence="4 5">AUSMDU00024985</strain>
    </source>
</reference>
<evidence type="ECO:0000259" key="2">
    <source>
        <dbReference type="Pfam" id="PF10708"/>
    </source>
</evidence>
<dbReference type="AlphaFoldDB" id="A0A6G9XSF8"/>
<evidence type="ECO:0000313" key="5">
    <source>
        <dbReference type="Proteomes" id="UP000501705"/>
    </source>
</evidence>
<organism evidence="4 5">
    <name type="scientific">Nocardia brasiliensis</name>
    <dbReference type="NCBI Taxonomy" id="37326"/>
    <lineage>
        <taxon>Bacteria</taxon>
        <taxon>Bacillati</taxon>
        <taxon>Actinomycetota</taxon>
        <taxon>Actinomycetes</taxon>
        <taxon>Mycobacteriales</taxon>
        <taxon>Nocardiaceae</taxon>
        <taxon>Nocardia</taxon>
    </lineage>
</organism>
<dbReference type="Proteomes" id="UP000501705">
    <property type="component" value="Chromosome"/>
</dbReference>
<feature type="transmembrane region" description="Helical" evidence="1">
    <location>
        <begin position="111"/>
        <end position="130"/>
    </location>
</feature>
<feature type="transmembrane region" description="Helical" evidence="1">
    <location>
        <begin position="87"/>
        <end position="105"/>
    </location>
</feature>
<dbReference type="EMBL" id="CP046171">
    <property type="protein sequence ID" value="QIS03848.1"/>
    <property type="molecule type" value="Genomic_DNA"/>
</dbReference>
<dbReference type="Pfam" id="PF14020">
    <property type="entry name" value="DUF4236"/>
    <property type="match status" value="1"/>
</dbReference>
<protein>
    <submittedName>
        <fullName evidence="4">DUF4236 domain-containing protein</fullName>
    </submittedName>
</protein>
<feature type="domain" description="DUF2510" evidence="2">
    <location>
        <begin position="148"/>
        <end position="177"/>
    </location>
</feature>
<dbReference type="InterPro" id="IPR018929">
    <property type="entry name" value="DUF2510"/>
</dbReference>
<sequence length="182" mass="19827">MVRVHRKYGPVRVTVSKTGFGYSAGGGPLRVTKRADGRITRTARIPRTGISDTKVVGPRRTRGQMLRARAGAALTERPSVRLTDGRVLLRILAGICALVGLLLVVNGLLVGAFALMITAGFFVFCARIAAEQSDRSAARPAPVWNVPPGWYPPPSGGQLLYWWDGQAWTEHTKRAPDTDRRP</sequence>
<proteinExistence type="predicted"/>
<keyword evidence="1" id="KW-0472">Membrane</keyword>
<dbReference type="InterPro" id="IPR025330">
    <property type="entry name" value="DUF4236"/>
</dbReference>
<name>A0A6G9XSF8_NOCBR</name>
<keyword evidence="1" id="KW-0812">Transmembrane</keyword>
<feature type="domain" description="DUF4236" evidence="3">
    <location>
        <begin position="7"/>
        <end position="53"/>
    </location>
</feature>
<dbReference type="Pfam" id="PF10708">
    <property type="entry name" value="DUF2510"/>
    <property type="match status" value="1"/>
</dbReference>